<keyword evidence="9" id="KW-0325">Glycoprotein</keyword>
<evidence type="ECO:0000313" key="13">
    <source>
        <dbReference type="Proteomes" id="UP000727407"/>
    </source>
</evidence>
<dbReference type="PANTHER" id="PTHR24027:SF84">
    <property type="entry name" value="CADHERIN-20"/>
    <property type="match status" value="1"/>
</dbReference>
<evidence type="ECO:0000256" key="6">
    <source>
        <dbReference type="ARBA" id="ARBA00022737"/>
    </source>
</evidence>
<evidence type="ECO:0000256" key="8">
    <source>
        <dbReference type="ARBA" id="ARBA00023136"/>
    </source>
</evidence>
<dbReference type="GO" id="GO:0045296">
    <property type="term" value="F:cadherin binding"/>
    <property type="evidence" value="ECO:0007669"/>
    <property type="project" value="TreeGrafter"/>
</dbReference>
<keyword evidence="13" id="KW-1185">Reference proteome</keyword>
<dbReference type="GO" id="GO:0016339">
    <property type="term" value="P:calcium-dependent cell-cell adhesion via plasma membrane cell adhesion molecules"/>
    <property type="evidence" value="ECO:0007669"/>
    <property type="project" value="TreeGrafter"/>
</dbReference>
<evidence type="ECO:0000256" key="10">
    <source>
        <dbReference type="PROSITE-ProRule" id="PRU00043"/>
    </source>
</evidence>
<comment type="subcellular location">
    <subcellularLocation>
        <location evidence="1">Cell membrane</location>
    </subcellularLocation>
</comment>
<feature type="domain" description="Cadherin" evidence="11">
    <location>
        <begin position="2"/>
        <end position="50"/>
    </location>
</feature>
<gene>
    <name evidence="12" type="primary">cdh20</name>
    <name evidence="12" type="ORF">DAT39_019719</name>
</gene>
<reference evidence="12" key="1">
    <citation type="submission" date="2020-07" db="EMBL/GenBank/DDBJ databases">
        <title>Clarias magur genome sequencing, assembly and annotation.</title>
        <authorList>
            <person name="Kushwaha B."/>
            <person name="Kumar R."/>
            <person name="Das P."/>
            <person name="Joshi C.G."/>
            <person name="Kumar D."/>
            <person name="Nagpure N.S."/>
            <person name="Pandey M."/>
            <person name="Agarwal S."/>
            <person name="Srivastava S."/>
            <person name="Singh M."/>
            <person name="Sahoo L."/>
            <person name="Jayasankar P."/>
            <person name="Meher P.K."/>
            <person name="Koringa P.G."/>
            <person name="Iquebal M.A."/>
            <person name="Das S.P."/>
            <person name="Bit A."/>
            <person name="Patnaik S."/>
            <person name="Patel N."/>
            <person name="Shah T.M."/>
            <person name="Hinsu A."/>
            <person name="Jena J.K."/>
        </authorList>
    </citation>
    <scope>NUCLEOTIDE SEQUENCE</scope>
    <source>
        <strain evidence="12">CIFAMagur01</strain>
        <tissue evidence="12">Testis</tissue>
    </source>
</reference>
<dbReference type="PROSITE" id="PS50268">
    <property type="entry name" value="CADHERIN_2"/>
    <property type="match status" value="1"/>
</dbReference>
<dbReference type="InterPro" id="IPR015919">
    <property type="entry name" value="Cadherin-like_sf"/>
</dbReference>
<keyword evidence="5" id="KW-0732">Signal</keyword>
<keyword evidence="7 10" id="KW-0106">Calcium</keyword>
<dbReference type="Proteomes" id="UP000727407">
    <property type="component" value="Unassembled WGS sequence"/>
</dbReference>
<dbReference type="GO" id="GO:0005912">
    <property type="term" value="C:adherens junction"/>
    <property type="evidence" value="ECO:0007669"/>
    <property type="project" value="TreeGrafter"/>
</dbReference>
<dbReference type="GO" id="GO:0016477">
    <property type="term" value="P:cell migration"/>
    <property type="evidence" value="ECO:0007669"/>
    <property type="project" value="TreeGrafter"/>
</dbReference>
<evidence type="ECO:0000256" key="3">
    <source>
        <dbReference type="ARBA" id="ARBA00022685"/>
    </source>
</evidence>
<dbReference type="GO" id="GO:0007156">
    <property type="term" value="P:homophilic cell adhesion via plasma membrane adhesion molecules"/>
    <property type="evidence" value="ECO:0007669"/>
    <property type="project" value="InterPro"/>
</dbReference>
<dbReference type="GO" id="GO:0007043">
    <property type="term" value="P:cell-cell junction assembly"/>
    <property type="evidence" value="ECO:0007669"/>
    <property type="project" value="TreeGrafter"/>
</dbReference>
<dbReference type="OrthoDB" id="6252479at2759"/>
<evidence type="ECO:0000256" key="1">
    <source>
        <dbReference type="ARBA" id="ARBA00004236"/>
    </source>
</evidence>
<feature type="non-terminal residue" evidence="12">
    <location>
        <position position="1"/>
    </location>
</feature>
<name>A0A8J4U4F5_CLAMG</name>
<dbReference type="GO" id="GO:0005509">
    <property type="term" value="F:calcium ion binding"/>
    <property type="evidence" value="ECO:0007669"/>
    <property type="project" value="UniProtKB-UniRule"/>
</dbReference>
<comment type="caution">
    <text evidence="12">The sequence shown here is derived from an EMBL/GenBank/DDBJ whole genome shotgun (WGS) entry which is preliminary data.</text>
</comment>
<dbReference type="GO" id="GO:0016342">
    <property type="term" value="C:catenin complex"/>
    <property type="evidence" value="ECO:0007669"/>
    <property type="project" value="TreeGrafter"/>
</dbReference>
<dbReference type="PANTHER" id="PTHR24027">
    <property type="entry name" value="CADHERIN-23"/>
    <property type="match status" value="1"/>
</dbReference>
<dbReference type="AlphaFoldDB" id="A0A8J4U4F5"/>
<evidence type="ECO:0000256" key="4">
    <source>
        <dbReference type="ARBA" id="ARBA00022723"/>
    </source>
</evidence>
<evidence type="ECO:0000256" key="9">
    <source>
        <dbReference type="ARBA" id="ARBA00023180"/>
    </source>
</evidence>
<organism evidence="12 13">
    <name type="scientific">Clarias magur</name>
    <name type="common">Asian catfish</name>
    <name type="synonym">Macropteronotus magur</name>
    <dbReference type="NCBI Taxonomy" id="1594786"/>
    <lineage>
        <taxon>Eukaryota</taxon>
        <taxon>Metazoa</taxon>
        <taxon>Chordata</taxon>
        <taxon>Craniata</taxon>
        <taxon>Vertebrata</taxon>
        <taxon>Euteleostomi</taxon>
        <taxon>Actinopterygii</taxon>
        <taxon>Neopterygii</taxon>
        <taxon>Teleostei</taxon>
        <taxon>Ostariophysi</taxon>
        <taxon>Siluriformes</taxon>
        <taxon>Clariidae</taxon>
        <taxon>Clarias</taxon>
    </lineage>
</organism>
<evidence type="ECO:0000256" key="7">
    <source>
        <dbReference type="ARBA" id="ARBA00022837"/>
    </source>
</evidence>
<keyword evidence="4" id="KW-0479">Metal-binding</keyword>
<dbReference type="GO" id="GO:0034332">
    <property type="term" value="P:adherens junction organization"/>
    <property type="evidence" value="ECO:0007669"/>
    <property type="project" value="TreeGrafter"/>
</dbReference>
<keyword evidence="6" id="KW-0677">Repeat</keyword>
<dbReference type="SUPFAM" id="SSF49313">
    <property type="entry name" value="Cadherin-like"/>
    <property type="match status" value="1"/>
</dbReference>
<evidence type="ECO:0000256" key="5">
    <source>
        <dbReference type="ARBA" id="ARBA00022729"/>
    </source>
</evidence>
<dbReference type="GO" id="GO:0044331">
    <property type="term" value="P:cell-cell adhesion mediated by cadherin"/>
    <property type="evidence" value="ECO:0007669"/>
    <property type="project" value="TreeGrafter"/>
</dbReference>
<keyword evidence="2" id="KW-1003">Cell membrane</keyword>
<keyword evidence="8" id="KW-0472">Membrane</keyword>
<dbReference type="Gene3D" id="2.60.40.60">
    <property type="entry name" value="Cadherins"/>
    <property type="match status" value="2"/>
</dbReference>
<dbReference type="CDD" id="cd11304">
    <property type="entry name" value="Cadherin_repeat"/>
    <property type="match status" value="1"/>
</dbReference>
<dbReference type="GO" id="GO:0000902">
    <property type="term" value="P:cell morphogenesis"/>
    <property type="evidence" value="ECO:0007669"/>
    <property type="project" value="TreeGrafter"/>
</dbReference>
<evidence type="ECO:0000259" key="11">
    <source>
        <dbReference type="PROSITE" id="PS50268"/>
    </source>
</evidence>
<proteinExistence type="predicted"/>
<sequence>RLDFEKMRSYTLKAEAANTHVDKHFSANGPFSDIAVVQVSVEDVDEPPQFSSTLYYAEVREDAEIGTVLITVSAQDPDATNNSIR</sequence>
<evidence type="ECO:0000256" key="2">
    <source>
        <dbReference type="ARBA" id="ARBA00022475"/>
    </source>
</evidence>
<dbReference type="InterPro" id="IPR002126">
    <property type="entry name" value="Cadherin-like_dom"/>
</dbReference>
<accession>A0A8J4U4F5</accession>
<dbReference type="InterPro" id="IPR039808">
    <property type="entry name" value="Cadherin"/>
</dbReference>
<evidence type="ECO:0000313" key="12">
    <source>
        <dbReference type="EMBL" id="KAF5890570.1"/>
    </source>
</evidence>
<keyword evidence="3" id="KW-0165">Cleavage on pair of basic residues</keyword>
<protein>
    <submittedName>
        <fullName evidence="12">Cadherin-20</fullName>
    </submittedName>
</protein>
<dbReference type="GO" id="GO:0008013">
    <property type="term" value="F:beta-catenin binding"/>
    <property type="evidence" value="ECO:0007669"/>
    <property type="project" value="TreeGrafter"/>
</dbReference>
<feature type="non-terminal residue" evidence="12">
    <location>
        <position position="85"/>
    </location>
</feature>
<dbReference type="EMBL" id="QNUK01000671">
    <property type="protein sequence ID" value="KAF5890570.1"/>
    <property type="molecule type" value="Genomic_DNA"/>
</dbReference>